<feature type="region of interest" description="Disordered" evidence="1">
    <location>
        <begin position="177"/>
        <end position="199"/>
    </location>
</feature>
<feature type="compositionally biased region" description="Basic and acidic residues" evidence="1">
    <location>
        <begin position="186"/>
        <end position="199"/>
    </location>
</feature>
<protein>
    <submittedName>
        <fullName evidence="2">Uncharacterized protein</fullName>
    </submittedName>
</protein>
<evidence type="ECO:0000256" key="1">
    <source>
        <dbReference type="SAM" id="MobiDB-lite"/>
    </source>
</evidence>
<keyword evidence="3" id="KW-1185">Reference proteome</keyword>
<reference evidence="2" key="1">
    <citation type="journal article" date="2020" name="Stud. Mycol.">
        <title>101 Dothideomycetes genomes: a test case for predicting lifestyles and emergence of pathogens.</title>
        <authorList>
            <person name="Haridas S."/>
            <person name="Albert R."/>
            <person name="Binder M."/>
            <person name="Bloem J."/>
            <person name="Labutti K."/>
            <person name="Salamov A."/>
            <person name="Andreopoulos B."/>
            <person name="Baker S."/>
            <person name="Barry K."/>
            <person name="Bills G."/>
            <person name="Bluhm B."/>
            <person name="Cannon C."/>
            <person name="Castanera R."/>
            <person name="Culley D."/>
            <person name="Daum C."/>
            <person name="Ezra D."/>
            <person name="Gonzalez J."/>
            <person name="Henrissat B."/>
            <person name="Kuo A."/>
            <person name="Liang C."/>
            <person name="Lipzen A."/>
            <person name="Lutzoni F."/>
            <person name="Magnuson J."/>
            <person name="Mondo S."/>
            <person name="Nolan M."/>
            <person name="Ohm R."/>
            <person name="Pangilinan J."/>
            <person name="Park H.-J."/>
            <person name="Ramirez L."/>
            <person name="Alfaro M."/>
            <person name="Sun H."/>
            <person name="Tritt A."/>
            <person name="Yoshinaga Y."/>
            <person name="Zwiers L.-H."/>
            <person name="Turgeon B."/>
            <person name="Goodwin S."/>
            <person name="Spatafora J."/>
            <person name="Crous P."/>
            <person name="Grigoriev I."/>
        </authorList>
    </citation>
    <scope>NUCLEOTIDE SEQUENCE</scope>
    <source>
        <strain evidence="2">CBS 675.92</strain>
    </source>
</reference>
<feature type="region of interest" description="Disordered" evidence="1">
    <location>
        <begin position="138"/>
        <end position="158"/>
    </location>
</feature>
<dbReference type="AlphaFoldDB" id="A0A6A5TW04"/>
<proteinExistence type="predicted"/>
<dbReference type="EMBL" id="ML976993">
    <property type="protein sequence ID" value="KAF1955822.1"/>
    <property type="molecule type" value="Genomic_DNA"/>
</dbReference>
<name>A0A6A5TW04_9PLEO</name>
<evidence type="ECO:0000313" key="3">
    <source>
        <dbReference type="Proteomes" id="UP000800035"/>
    </source>
</evidence>
<accession>A0A6A5TW04</accession>
<sequence>MSPPTVPRISCIHGLTTHTTPGHVLHCRPHTRADAIILSDYLDTHYLPSLSSSLVPDGGARERYSYVGDQGVVKQCYVRFPNFLGEEDVVRGRLCEGEVESSSKRRRNMAQRERGAKIEEEEDGVSAYLNARLANTRSSLDLPSSSPTSISTSSISASSNTLSTALHRRLSGSTLAASSASNSIRSGKENESDVEHDKGVEVEDVVGVIEGSGLRPCGWLARDSLEVTREWECSGVLRRRRGVRSTGRRVWEGLVRRVVW</sequence>
<feature type="region of interest" description="Disordered" evidence="1">
    <location>
        <begin position="98"/>
        <end position="121"/>
    </location>
</feature>
<dbReference type="Proteomes" id="UP000800035">
    <property type="component" value="Unassembled WGS sequence"/>
</dbReference>
<evidence type="ECO:0000313" key="2">
    <source>
        <dbReference type="EMBL" id="KAF1955822.1"/>
    </source>
</evidence>
<organism evidence="2 3">
    <name type="scientific">Byssothecium circinans</name>
    <dbReference type="NCBI Taxonomy" id="147558"/>
    <lineage>
        <taxon>Eukaryota</taxon>
        <taxon>Fungi</taxon>
        <taxon>Dikarya</taxon>
        <taxon>Ascomycota</taxon>
        <taxon>Pezizomycotina</taxon>
        <taxon>Dothideomycetes</taxon>
        <taxon>Pleosporomycetidae</taxon>
        <taxon>Pleosporales</taxon>
        <taxon>Massarineae</taxon>
        <taxon>Massarinaceae</taxon>
        <taxon>Byssothecium</taxon>
    </lineage>
</organism>
<gene>
    <name evidence="2" type="ORF">CC80DRAFT_535867</name>
</gene>